<keyword evidence="2" id="KW-1185">Reference proteome</keyword>
<evidence type="ECO:0000313" key="2">
    <source>
        <dbReference type="Proteomes" id="UP001168096"/>
    </source>
</evidence>
<reference evidence="1" key="1">
    <citation type="submission" date="2024-11" db="EMBL/GenBank/DDBJ databases">
        <title>Description of Massilia orientalis sp. nov., isolated from rhizosphere soil of Ageratina adenophora.</title>
        <authorList>
            <person name="Wang Y."/>
        </authorList>
    </citation>
    <scope>NUCLEOTIDE SEQUENCE</scope>
    <source>
        <strain evidence="1">YIM B02787</strain>
    </source>
</reference>
<comment type="caution">
    <text evidence="1">The sequence shown here is derived from an EMBL/GenBank/DDBJ whole genome shotgun (WGS) entry which is preliminary data.</text>
</comment>
<gene>
    <name evidence="1" type="primary">tssG</name>
    <name evidence="1" type="ORF">QPK29_013910</name>
</gene>
<accession>A0ACC7MB92</accession>
<evidence type="ECO:0000313" key="1">
    <source>
        <dbReference type="EMBL" id="MFJ1468808.1"/>
    </source>
</evidence>
<dbReference type="EMBL" id="JASNRB020000008">
    <property type="protein sequence ID" value="MFJ1468808.1"/>
    <property type="molecule type" value="Genomic_DNA"/>
</dbReference>
<organism evidence="1 2">
    <name type="scientific">Massilia orientalis</name>
    <dbReference type="NCBI Taxonomy" id="3050128"/>
    <lineage>
        <taxon>Bacteria</taxon>
        <taxon>Pseudomonadati</taxon>
        <taxon>Pseudomonadota</taxon>
        <taxon>Betaproteobacteria</taxon>
        <taxon>Burkholderiales</taxon>
        <taxon>Oxalobacteraceae</taxon>
        <taxon>Telluria group</taxon>
        <taxon>Massilia</taxon>
    </lineage>
</organism>
<protein>
    <submittedName>
        <fullName evidence="1">Type VI secretion system baseplate subunit TssG</fullName>
    </submittedName>
</protein>
<sequence>MIARLEAAPYRFQFIQAVRLLLIWLRREGIPPEGALRHILRFRNSLSLAFPASEIESYSIDRADDTNPNPGIVTAVRLTPAFMGLLGANGTLPSHYTEWVAAHEHAEQDESVRACFDLFSDRSVSLFFKAWAKYRPEHAIDVHGEDPFRPLVLSLGARHDKAPPAESSRFDPHADVMAFYVGMLRQRPMSAAALGCILPDYFGVPIAIEQFVGGWDEIADSRQCKMGGENATLGHSGALGVRAWRHDLGVTLHIGPLGKADFERFLPGTAGARALEAMLALVGIPGLRYMAHVMLRPEDVEPLDLIGGAKLGKRIGWDARLGIASKPADVRYLLRPS</sequence>
<name>A0ACC7MB92_9BURK</name>
<proteinExistence type="predicted"/>
<dbReference type="Proteomes" id="UP001168096">
    <property type="component" value="Unassembled WGS sequence"/>
</dbReference>